<reference evidence="2 3" key="1">
    <citation type="journal article" date="2018" name="Mol. Biol. Evol.">
        <title>Broad Genomic Sampling Reveals a Smut Pathogenic Ancestry of the Fungal Clade Ustilaginomycotina.</title>
        <authorList>
            <person name="Kijpornyongpan T."/>
            <person name="Mondo S.J."/>
            <person name="Barry K."/>
            <person name="Sandor L."/>
            <person name="Lee J."/>
            <person name="Lipzen A."/>
            <person name="Pangilinan J."/>
            <person name="LaButti K."/>
            <person name="Hainaut M."/>
            <person name="Henrissat B."/>
            <person name="Grigoriev I.V."/>
            <person name="Spatafora J.W."/>
            <person name="Aime M.C."/>
        </authorList>
    </citation>
    <scope>NUCLEOTIDE SEQUENCE [LARGE SCALE GENOMIC DNA]</scope>
    <source>
        <strain evidence="2 3">MCA 4658</strain>
    </source>
</reference>
<dbReference type="Proteomes" id="UP000245783">
    <property type="component" value="Unassembled WGS sequence"/>
</dbReference>
<feature type="compositionally biased region" description="Low complexity" evidence="1">
    <location>
        <begin position="33"/>
        <end position="46"/>
    </location>
</feature>
<dbReference type="GeneID" id="37039334"/>
<dbReference type="AlphaFoldDB" id="A0A316W1M1"/>
<proteinExistence type="predicted"/>
<feature type="compositionally biased region" description="Polar residues" evidence="1">
    <location>
        <begin position="1"/>
        <end position="21"/>
    </location>
</feature>
<evidence type="ECO:0000256" key="1">
    <source>
        <dbReference type="SAM" id="MobiDB-lite"/>
    </source>
</evidence>
<protein>
    <submittedName>
        <fullName evidence="2">Uncharacterized protein</fullName>
    </submittedName>
</protein>
<organism evidence="2 3">
    <name type="scientific">Ceraceosorus guamensis</name>
    <dbReference type="NCBI Taxonomy" id="1522189"/>
    <lineage>
        <taxon>Eukaryota</taxon>
        <taxon>Fungi</taxon>
        <taxon>Dikarya</taxon>
        <taxon>Basidiomycota</taxon>
        <taxon>Ustilaginomycotina</taxon>
        <taxon>Exobasidiomycetes</taxon>
        <taxon>Ceraceosorales</taxon>
        <taxon>Ceraceosoraceae</taxon>
        <taxon>Ceraceosorus</taxon>
    </lineage>
</organism>
<feature type="region of interest" description="Disordered" evidence="1">
    <location>
        <begin position="1"/>
        <end position="197"/>
    </location>
</feature>
<gene>
    <name evidence="2" type="ORF">IE81DRAFT_59179</name>
</gene>
<sequence>MFHSKGSTASAGASRNNQVGADSNDRLGGGRATSTVQTSSTNQSGSRGHQVSGHHTHAAPDRSAQSNAQSGNQSRTAGSNAMSSNRSNANTTPARSTGNGASNAANSTSHNKTQSQHMPNVSASPSRKAPGGATQRGTSDVGRTPHSAAPRQGSRQPVSRSDSGRDKGAARTAANNKTSNPSQGGSSTKDSGNGMHMSAEDAALSRPWKKNEPLAYGSGSGYSATALAAPSHLTKLVNLTSKSPNLPCEARPTPRTIVRRGPVTPPAVVNRHRKVNPLGVTQLATLIPTQTPAMERASEMTMLVRVHAMTKRVLLRTIIRATKTAARRRTAIMVKATTLLAIARARISPEATTARCGD</sequence>
<keyword evidence="3" id="KW-1185">Reference proteome</keyword>
<dbReference type="OrthoDB" id="10477558at2759"/>
<dbReference type="RefSeq" id="XP_025370957.1">
    <property type="nucleotide sequence ID" value="XM_025517464.1"/>
</dbReference>
<dbReference type="InParanoid" id="A0A316W1M1"/>
<name>A0A316W1M1_9BASI</name>
<dbReference type="EMBL" id="KZ819366">
    <property type="protein sequence ID" value="PWN43797.1"/>
    <property type="molecule type" value="Genomic_DNA"/>
</dbReference>
<feature type="compositionally biased region" description="Low complexity" evidence="1">
    <location>
        <begin position="63"/>
        <end position="90"/>
    </location>
</feature>
<evidence type="ECO:0000313" key="3">
    <source>
        <dbReference type="Proteomes" id="UP000245783"/>
    </source>
</evidence>
<feature type="compositionally biased region" description="Polar residues" evidence="1">
    <location>
        <begin position="91"/>
        <end position="125"/>
    </location>
</feature>
<accession>A0A316W1M1</accession>
<feature type="compositionally biased region" description="Polar residues" evidence="1">
    <location>
        <begin position="173"/>
        <end position="191"/>
    </location>
</feature>
<evidence type="ECO:0000313" key="2">
    <source>
        <dbReference type="EMBL" id="PWN43797.1"/>
    </source>
</evidence>
<dbReference type="STRING" id="1522189.A0A316W1M1"/>